<comment type="similarity">
    <text evidence="2 12">Belongs to the histone deacetylase family. HD type 2 subfamily.</text>
</comment>
<reference evidence="18" key="1">
    <citation type="journal article" date="2002" name="Science">
        <title>The draft genome of Ciona intestinalis: insights into chordate and vertebrate origins.</title>
        <authorList>
            <person name="Dehal P."/>
            <person name="Satou Y."/>
            <person name="Campbell R.K."/>
            <person name="Chapman J."/>
            <person name="Degnan B."/>
            <person name="De Tomaso A."/>
            <person name="Davidson B."/>
            <person name="Di Gregorio A."/>
            <person name="Gelpke M."/>
            <person name="Goodstein D.M."/>
            <person name="Harafuji N."/>
            <person name="Hastings K.E."/>
            <person name="Ho I."/>
            <person name="Hotta K."/>
            <person name="Huang W."/>
            <person name="Kawashima T."/>
            <person name="Lemaire P."/>
            <person name="Martinez D."/>
            <person name="Meinertzhagen I.A."/>
            <person name="Necula S."/>
            <person name="Nonaka M."/>
            <person name="Putnam N."/>
            <person name="Rash S."/>
            <person name="Saiga H."/>
            <person name="Satake M."/>
            <person name="Terry A."/>
            <person name="Yamada L."/>
            <person name="Wang H.G."/>
            <person name="Awazu S."/>
            <person name="Azumi K."/>
            <person name="Boore J."/>
            <person name="Branno M."/>
            <person name="Chin-Bow S."/>
            <person name="DeSantis R."/>
            <person name="Doyle S."/>
            <person name="Francino P."/>
            <person name="Keys D.N."/>
            <person name="Haga S."/>
            <person name="Hayashi H."/>
            <person name="Hino K."/>
            <person name="Imai K.S."/>
            <person name="Inaba K."/>
            <person name="Kano S."/>
            <person name="Kobayashi K."/>
            <person name="Kobayashi M."/>
            <person name="Lee B.I."/>
            <person name="Makabe K.W."/>
            <person name="Manohar C."/>
            <person name="Matassi G."/>
            <person name="Medina M."/>
            <person name="Mochizuki Y."/>
            <person name="Mount S."/>
            <person name="Morishita T."/>
            <person name="Miura S."/>
            <person name="Nakayama A."/>
            <person name="Nishizaka S."/>
            <person name="Nomoto H."/>
            <person name="Ohta F."/>
            <person name="Oishi K."/>
            <person name="Rigoutsos I."/>
            <person name="Sano M."/>
            <person name="Sasaki A."/>
            <person name="Sasakura Y."/>
            <person name="Shoguchi E."/>
            <person name="Shin-i T."/>
            <person name="Spagnuolo A."/>
            <person name="Stainier D."/>
            <person name="Suzuki M.M."/>
            <person name="Tassy O."/>
            <person name="Takatori N."/>
            <person name="Tokuoka M."/>
            <person name="Yagi K."/>
            <person name="Yoshizaki F."/>
            <person name="Wada S."/>
            <person name="Zhang C."/>
            <person name="Hyatt P.D."/>
            <person name="Larimer F."/>
            <person name="Detter C."/>
            <person name="Doggett N."/>
            <person name="Glavina T."/>
            <person name="Hawkins T."/>
            <person name="Richardson P."/>
            <person name="Lucas S."/>
            <person name="Kohara Y."/>
            <person name="Levine M."/>
            <person name="Satoh N."/>
            <person name="Rokhsar D.S."/>
        </authorList>
    </citation>
    <scope>NUCLEOTIDE SEQUENCE [LARGE SCALE GENOMIC DNA]</scope>
</reference>
<comment type="catalytic activity">
    <reaction evidence="12">
        <text>N(6)-acetyl-L-lysyl-[histone] + H2O = L-lysyl-[histone] + acetate</text>
        <dbReference type="Rhea" id="RHEA:58196"/>
        <dbReference type="Rhea" id="RHEA-COMP:9845"/>
        <dbReference type="Rhea" id="RHEA-COMP:11338"/>
        <dbReference type="ChEBI" id="CHEBI:15377"/>
        <dbReference type="ChEBI" id="CHEBI:29969"/>
        <dbReference type="ChEBI" id="CHEBI:30089"/>
        <dbReference type="ChEBI" id="CHEBI:61930"/>
        <dbReference type="EC" id="3.5.1.98"/>
    </reaction>
</comment>
<dbReference type="Pfam" id="PF00850">
    <property type="entry name" value="Hist_deacetyl"/>
    <property type="match status" value="1"/>
</dbReference>
<keyword evidence="18" id="KW-1185">Reference proteome</keyword>
<evidence type="ECO:0000256" key="1">
    <source>
        <dbReference type="ARBA" id="ARBA00004123"/>
    </source>
</evidence>
<feature type="region of interest" description="Disordered" evidence="15">
    <location>
        <begin position="238"/>
        <end position="272"/>
    </location>
</feature>
<dbReference type="HOGENOM" id="CLU_006530_2_0_1"/>
<dbReference type="PRINTS" id="PR01270">
    <property type="entry name" value="HDASUPER"/>
</dbReference>
<dbReference type="PIRSF" id="PIRSF037911">
    <property type="entry name" value="HDAC_II_euk"/>
    <property type="match status" value="1"/>
</dbReference>
<evidence type="ECO:0000256" key="8">
    <source>
        <dbReference type="ARBA" id="ARBA00022853"/>
    </source>
</evidence>
<keyword evidence="6 12" id="KW-0378">Hydrolase</keyword>
<evidence type="ECO:0000259" key="16">
    <source>
        <dbReference type="Pfam" id="PF00850"/>
    </source>
</evidence>
<evidence type="ECO:0000256" key="15">
    <source>
        <dbReference type="SAM" id="MobiDB-lite"/>
    </source>
</evidence>
<dbReference type="STRING" id="7719.ENSCINP00000033795"/>
<dbReference type="SUPFAM" id="SSF52768">
    <property type="entry name" value="Arginase/deacetylase"/>
    <property type="match status" value="1"/>
</dbReference>
<feature type="binding site" evidence="14">
    <location>
        <position position="725"/>
    </location>
    <ligand>
        <name>Zn(2+)</name>
        <dbReference type="ChEBI" id="CHEBI:29105"/>
    </ligand>
</feature>
<comment type="subcellular location">
    <subcellularLocation>
        <location evidence="1 12">Nucleus</location>
    </subcellularLocation>
</comment>
<reference evidence="17" key="3">
    <citation type="submission" date="2025-08" db="UniProtKB">
        <authorList>
            <consortium name="Ensembl"/>
        </authorList>
    </citation>
    <scope>IDENTIFICATION</scope>
</reference>
<keyword evidence="7 14" id="KW-0862">Zinc</keyword>
<dbReference type="PANTHER" id="PTHR45364">
    <property type="entry name" value="HISTONE DEACETYLASE 9-RELATED"/>
    <property type="match status" value="1"/>
</dbReference>
<dbReference type="GO" id="GO:0141221">
    <property type="term" value="F:histone deacetylase activity, hydrolytic mechanism"/>
    <property type="evidence" value="ECO:0007669"/>
    <property type="project" value="UniProtKB-EC"/>
</dbReference>
<accession>H2XVW1</accession>
<evidence type="ECO:0000256" key="9">
    <source>
        <dbReference type="ARBA" id="ARBA00023015"/>
    </source>
</evidence>
<dbReference type="InterPro" id="IPR000286">
    <property type="entry name" value="HDACs"/>
</dbReference>
<keyword evidence="11" id="KW-0539">Nucleus</keyword>
<evidence type="ECO:0000256" key="10">
    <source>
        <dbReference type="ARBA" id="ARBA00023163"/>
    </source>
</evidence>
<keyword evidence="5 14" id="KW-0479">Metal-binding</keyword>
<feature type="binding site" evidence="14">
    <location>
        <position position="634"/>
    </location>
    <ligand>
        <name>Zn(2+)</name>
        <dbReference type="ChEBI" id="CHEBI:29105"/>
    </ligand>
</feature>
<keyword evidence="4 12" id="KW-0678">Repressor</keyword>
<evidence type="ECO:0000256" key="4">
    <source>
        <dbReference type="ARBA" id="ARBA00022491"/>
    </source>
</evidence>
<dbReference type="GO" id="GO:0046872">
    <property type="term" value="F:metal ion binding"/>
    <property type="evidence" value="ECO:0007669"/>
    <property type="project" value="UniProtKB-KW"/>
</dbReference>
<feature type="domain" description="Histone deacetylase" evidence="16">
    <location>
        <begin position="638"/>
        <end position="972"/>
    </location>
</feature>
<organism evidence="17 18">
    <name type="scientific">Ciona intestinalis</name>
    <name type="common">Transparent sea squirt</name>
    <name type="synonym">Ascidia intestinalis</name>
    <dbReference type="NCBI Taxonomy" id="7719"/>
    <lineage>
        <taxon>Eukaryota</taxon>
        <taxon>Metazoa</taxon>
        <taxon>Chordata</taxon>
        <taxon>Tunicata</taxon>
        <taxon>Ascidiacea</taxon>
        <taxon>Phlebobranchia</taxon>
        <taxon>Cionidae</taxon>
        <taxon>Ciona</taxon>
    </lineage>
</organism>
<dbReference type="FunCoup" id="H2XVW1">
    <property type="interactions" value="32"/>
</dbReference>
<feature type="compositionally biased region" description="Polar residues" evidence="15">
    <location>
        <begin position="573"/>
        <end position="589"/>
    </location>
</feature>
<evidence type="ECO:0000256" key="2">
    <source>
        <dbReference type="ARBA" id="ARBA00007738"/>
    </source>
</evidence>
<keyword evidence="8 12" id="KW-0156">Chromatin regulator</keyword>
<evidence type="ECO:0000313" key="17">
    <source>
        <dbReference type="Ensembl" id="ENSCINP00000033795.1"/>
    </source>
</evidence>
<evidence type="ECO:0000256" key="13">
    <source>
        <dbReference type="PIRSR" id="PIRSR037911-1"/>
    </source>
</evidence>
<dbReference type="InterPro" id="IPR037138">
    <property type="entry name" value="His_deacetylse_dom_sf"/>
</dbReference>
<evidence type="ECO:0000256" key="3">
    <source>
        <dbReference type="ARBA" id="ARBA00012111"/>
    </source>
</evidence>
<dbReference type="GeneTree" id="ENSGT00940000169192"/>
<sequence>MGERQYQEKLKRMRHQHEIENQLLMAQFNYQTSNLQHQHQLQQHLNITNEINNVIFVWEFLFVQRLKHVISKQRERVAEQMAALDQRSELINSVRNKEKNREKTGAVASNAVKQHLQKFVKCRQKFKDSHPSMERLLHISPGGNYLACFTYVVTHRSPLQWTPSLEGKNGGHEVPAHYSSLLHTQYDFPLRKTASEPNLKLKSRLKQKLLEDRVERSSPLMPRRGDIKADLANRIKKKINIENVNEQRNSHNSAPNSGPSSPPNSSNDIKQSTPHMQTEFYNQQTDYYEESNSSGNHDLYSSPSLPNISIGLTNKKSTVYFVITYRNLSFEQDRSMLVVSEELSKRGTRGSSLSDPMIQTMVIIGSLTHINILIIKSLRHHLSKLHEIDLTQAVQANLLPPHKTVLHGTYHLCTQASTPPGPIRHSQTTRQHKALSRTQSAPTAASQLQLHILQLKRRQKMLQQQQKKGLMHGVAEVDSHSYSILPTHLETEDGEQWVKRNQYSHAQSTPNQPFIPSNKIASTQAQLVASKPEIPAVARVAIVSVYKLNNCSSFYNKPTQEEGGIAGTRHLPPQSTIPIHSQPSSLSDQNKPRLLRTQSSPATSFIKKLPHFKKYRYTTGIAYSPVMLKHGCACRDDHTEHAGRLRAIWERLTKSKLVNDPSCGGTSGKSSCELLEARKATTDELQLVHTQEHTLRYGTTSLARKELGEKLLCQELTSKFIVLPCGGVGVDNGIDIDTVWNELDTINAARMAVGCTVDITLEVAQNRLKNGFALVRPPGHHAQKDLAMAFCYFNSVAVAARKLQHECPDTVRRVLIVDWDVHHCNGTQNIFFDDPSVLVISIHRYDSGNFFPGTGAINECGRGGGLGYNVNIGFSGGLDPPMEDADYLAVFRTIVLPIARQFDPHFVLVSCGFSAANGHPSTLGGYKLTPNCYGLLTRLLSEVAGGKIVLVLEGGFELEPLCDCTEACVRTLLGNHEYSNLSMESMERRPSKNAIDTIKNVITIQEKHW</sequence>
<evidence type="ECO:0000256" key="12">
    <source>
        <dbReference type="PIRNR" id="PIRNR037911"/>
    </source>
</evidence>
<protein>
    <recommendedName>
        <fullName evidence="3 12">Histone deacetylase</fullName>
        <ecNumber evidence="3 12">3.5.1.98</ecNumber>
    </recommendedName>
</protein>
<dbReference type="GO" id="GO:0000118">
    <property type="term" value="C:histone deacetylase complex"/>
    <property type="evidence" value="ECO:0000318"/>
    <property type="project" value="GO_Central"/>
</dbReference>
<feature type="binding site" evidence="14">
    <location>
        <position position="632"/>
    </location>
    <ligand>
        <name>Zn(2+)</name>
        <dbReference type="ChEBI" id="CHEBI:29105"/>
    </ligand>
</feature>
<evidence type="ECO:0000313" key="18">
    <source>
        <dbReference type="Proteomes" id="UP000008144"/>
    </source>
</evidence>
<feature type="compositionally biased region" description="Low complexity" evidence="15">
    <location>
        <begin position="250"/>
        <end position="267"/>
    </location>
</feature>
<dbReference type="EMBL" id="EAAA01000513">
    <property type="status" value="NOT_ANNOTATED_CDS"/>
    <property type="molecule type" value="Genomic_DNA"/>
</dbReference>
<feature type="binding site" evidence="14">
    <location>
        <position position="638"/>
    </location>
    <ligand>
        <name>Zn(2+)</name>
        <dbReference type="ChEBI" id="CHEBI:29105"/>
    </ligand>
</feature>
<dbReference type="EC" id="3.5.1.98" evidence="3 12"/>
<dbReference type="GO" id="GO:0000122">
    <property type="term" value="P:negative regulation of transcription by RNA polymerase II"/>
    <property type="evidence" value="ECO:0007669"/>
    <property type="project" value="InterPro"/>
</dbReference>
<dbReference type="InParanoid" id="H2XVW1"/>
<dbReference type="GO" id="GO:0005737">
    <property type="term" value="C:cytoplasm"/>
    <property type="evidence" value="ECO:0000318"/>
    <property type="project" value="GO_Central"/>
</dbReference>
<dbReference type="Proteomes" id="UP000008144">
    <property type="component" value="Chromosome 10"/>
</dbReference>
<dbReference type="InterPro" id="IPR023696">
    <property type="entry name" value="Ureohydrolase_dom_sf"/>
</dbReference>
<dbReference type="Gene3D" id="3.40.800.20">
    <property type="entry name" value="Histone deacetylase domain"/>
    <property type="match status" value="1"/>
</dbReference>
<feature type="active site" evidence="13">
    <location>
        <position position="781"/>
    </location>
</feature>
<evidence type="ECO:0000256" key="11">
    <source>
        <dbReference type="ARBA" id="ARBA00023242"/>
    </source>
</evidence>
<dbReference type="GO" id="GO:0040029">
    <property type="term" value="P:epigenetic regulation of gene expression"/>
    <property type="evidence" value="ECO:0000318"/>
    <property type="project" value="GO_Central"/>
</dbReference>
<dbReference type="CDD" id="cd11681">
    <property type="entry name" value="HDAC_classIIa"/>
    <property type="match status" value="1"/>
</dbReference>
<evidence type="ECO:0000256" key="14">
    <source>
        <dbReference type="PIRSR" id="PIRSR037911-2"/>
    </source>
</evidence>
<dbReference type="AlphaFoldDB" id="H2XVW1"/>
<dbReference type="InterPro" id="IPR046949">
    <property type="entry name" value="HDAC4/5/7/9"/>
</dbReference>
<feature type="region of interest" description="Disordered" evidence="15">
    <location>
        <begin position="562"/>
        <end position="592"/>
    </location>
</feature>
<keyword evidence="9 12" id="KW-0805">Transcription regulation</keyword>
<evidence type="ECO:0000256" key="6">
    <source>
        <dbReference type="ARBA" id="ARBA00022801"/>
    </source>
</evidence>
<comment type="function">
    <text evidence="12">Responsible for the deacetylation of lysine residues on the N-terminal part of the core histones (H2A, H2B, H3 and H4). Histone deacetylation gives a tag for epigenetic repression and plays an important role in transcriptional regulation, cell cycle progression and developmental events.</text>
</comment>
<proteinExistence type="inferred from homology"/>
<reference evidence="17" key="2">
    <citation type="journal article" date="2008" name="Genome Biol.">
        <title>Improved genome assembly and evidence-based global gene model set for the chordate Ciona intestinalis: new insight into intron and operon populations.</title>
        <authorList>
            <person name="Satou Y."/>
            <person name="Mineta K."/>
            <person name="Ogasawara M."/>
            <person name="Sasakura Y."/>
            <person name="Shoguchi E."/>
            <person name="Ueno K."/>
            <person name="Yamada L."/>
            <person name="Matsumoto J."/>
            <person name="Wasserscheid J."/>
            <person name="Dewar K."/>
            <person name="Wiley G.B."/>
            <person name="Macmil S.L."/>
            <person name="Roe B.A."/>
            <person name="Zeller R.W."/>
            <person name="Hastings K.E."/>
            <person name="Lemaire P."/>
            <person name="Lindquist E."/>
            <person name="Endo T."/>
            <person name="Hotta K."/>
            <person name="Inaba K."/>
        </authorList>
    </citation>
    <scope>NUCLEOTIDE SEQUENCE [LARGE SCALE GENOMIC DNA]</scope>
    <source>
        <strain evidence="17">wild type</strain>
    </source>
</reference>
<dbReference type="InterPro" id="IPR023801">
    <property type="entry name" value="His_deacetylse_dom"/>
</dbReference>
<keyword evidence="10 12" id="KW-0804">Transcription</keyword>
<dbReference type="OMA" id="ASEPNIC"/>
<dbReference type="Ensembl" id="ENSCINT00000033973.1">
    <property type="protein sequence ID" value="ENSCINP00000033795.1"/>
    <property type="gene ID" value="ENSCING00000008243.3"/>
</dbReference>
<name>H2XVW1_CIOIN</name>
<dbReference type="PANTHER" id="PTHR45364:SF11">
    <property type="entry name" value="HISTONE DEACETYLASE 9"/>
    <property type="match status" value="1"/>
</dbReference>
<evidence type="ECO:0000256" key="7">
    <source>
        <dbReference type="ARBA" id="ARBA00022833"/>
    </source>
</evidence>
<dbReference type="GO" id="GO:0004407">
    <property type="term" value="F:histone deacetylase activity"/>
    <property type="evidence" value="ECO:0000318"/>
    <property type="project" value="GO_Central"/>
</dbReference>
<evidence type="ECO:0000256" key="5">
    <source>
        <dbReference type="ARBA" id="ARBA00022723"/>
    </source>
</evidence>
<reference evidence="17" key="4">
    <citation type="submission" date="2025-09" db="UniProtKB">
        <authorList>
            <consortium name="Ensembl"/>
        </authorList>
    </citation>
    <scope>IDENTIFICATION</scope>
</reference>